<dbReference type="Proteomes" id="UP001596111">
    <property type="component" value="Unassembled WGS sequence"/>
</dbReference>
<evidence type="ECO:0000313" key="1">
    <source>
        <dbReference type="EMBL" id="MFC5582896.1"/>
    </source>
</evidence>
<reference evidence="2" key="1">
    <citation type="journal article" date="2019" name="Int. J. Syst. Evol. Microbiol.">
        <title>The Global Catalogue of Microorganisms (GCM) 10K type strain sequencing project: providing services to taxonomists for standard genome sequencing and annotation.</title>
        <authorList>
            <consortium name="The Broad Institute Genomics Platform"/>
            <consortium name="The Broad Institute Genome Sequencing Center for Infectious Disease"/>
            <person name="Wu L."/>
            <person name="Ma J."/>
        </authorList>
    </citation>
    <scope>NUCLEOTIDE SEQUENCE [LARGE SCALE GENOMIC DNA]</scope>
    <source>
        <strain evidence="2">CGMCC 1.13587</strain>
    </source>
</reference>
<dbReference type="RefSeq" id="WP_377329419.1">
    <property type="nucleotide sequence ID" value="NZ_JBHSNG010000027.1"/>
</dbReference>
<name>A0ABW0T0Q8_9GAMM</name>
<protein>
    <submittedName>
        <fullName evidence="1">Uncharacterized protein</fullName>
    </submittedName>
</protein>
<accession>A0ABW0T0Q8</accession>
<dbReference type="EMBL" id="JBHSNG010000027">
    <property type="protein sequence ID" value="MFC5582896.1"/>
    <property type="molecule type" value="Genomic_DNA"/>
</dbReference>
<keyword evidence="2" id="KW-1185">Reference proteome</keyword>
<organism evidence="1 2">
    <name type="scientific">Rhodanobacter terrae</name>
    <dbReference type="NCBI Taxonomy" id="418647"/>
    <lineage>
        <taxon>Bacteria</taxon>
        <taxon>Pseudomonadati</taxon>
        <taxon>Pseudomonadota</taxon>
        <taxon>Gammaproteobacteria</taxon>
        <taxon>Lysobacterales</taxon>
        <taxon>Rhodanobacteraceae</taxon>
        <taxon>Rhodanobacter</taxon>
    </lineage>
</organism>
<sequence>MTWKPGLRVMTASDRTEWQEWSKARKLESQRERRRLHPRIDYYPSKAAQALIEARAGCFVGGDYSSVIDALLLAGAGEFPE</sequence>
<evidence type="ECO:0000313" key="2">
    <source>
        <dbReference type="Proteomes" id="UP001596111"/>
    </source>
</evidence>
<proteinExistence type="predicted"/>
<comment type="caution">
    <text evidence="1">The sequence shown here is derived from an EMBL/GenBank/DDBJ whole genome shotgun (WGS) entry which is preliminary data.</text>
</comment>
<gene>
    <name evidence="1" type="ORF">ACFPPB_17410</name>
</gene>